<dbReference type="InterPro" id="IPR012128">
    <property type="entry name" value="Phycobilisome_asu/bsu"/>
</dbReference>
<comment type="caution">
    <text evidence="4">The sequence shown here is derived from an EMBL/GenBank/DDBJ whole genome shotgun (WGS) entry which is preliminary data.</text>
</comment>
<reference evidence="4 5" key="1">
    <citation type="submission" date="2023-01" db="EMBL/GenBank/DDBJ databases">
        <title>Novel diversity within Roseofilum (Cyanobacteria; Desertifilaceae) from marine benthic mats with descriptions of four novel species.</title>
        <authorList>
            <person name="Wang Y."/>
            <person name="Berthold D.E."/>
            <person name="Hu J."/>
            <person name="Lefler F.W."/>
            <person name="Laughinghouse H.D. IV."/>
        </authorList>
    </citation>
    <scope>NUCLEOTIDE SEQUENCE [LARGE SCALE GENOMIC DNA]</scope>
    <source>
        <strain evidence="4 5">BLCC-M143</strain>
    </source>
</reference>
<dbReference type="Gene3D" id="1.10.490.20">
    <property type="entry name" value="Phycocyanins"/>
    <property type="match status" value="1"/>
</dbReference>
<dbReference type="CDD" id="cd08919">
    <property type="entry name" value="PBP-like"/>
    <property type="match status" value="1"/>
</dbReference>
<dbReference type="SUPFAM" id="SSF46458">
    <property type="entry name" value="Globin-like"/>
    <property type="match status" value="1"/>
</dbReference>
<dbReference type="InterPro" id="IPR009050">
    <property type="entry name" value="Globin-like_sf"/>
</dbReference>
<keyword evidence="2" id="KW-0157">Chromophore</keyword>
<accession>A0ABT7BX21</accession>
<gene>
    <name evidence="4" type="ORF">PMH09_11095</name>
</gene>
<evidence type="ECO:0000313" key="4">
    <source>
        <dbReference type="EMBL" id="MDJ1183734.1"/>
    </source>
</evidence>
<proteinExistence type="inferred from homology"/>
<evidence type="ECO:0000256" key="1">
    <source>
        <dbReference type="ARBA" id="ARBA00008182"/>
    </source>
</evidence>
<keyword evidence="3" id="KW-0089">Bile pigment</keyword>
<dbReference type="RefSeq" id="WP_283758386.1">
    <property type="nucleotide sequence ID" value="NZ_JAQOSQ010000009.1"/>
</dbReference>
<keyword evidence="5" id="KW-1185">Reference proteome</keyword>
<sequence length="157" mass="18771">MQTLNRDLETKLIEADGRYLTGQELYPLEQYFQSYKIRLETYEMLSSHSEKLAIETLRQAAREYPELIRQHGARCKYDMTAVVRYIALSILRNDEVFFKEQMMFWLDTMLTAYKRSNHCTRIYDYLQKEVNALLPARCSSLIDPYIKIIMMTLNSHY</sequence>
<organism evidence="4 5">
    <name type="scientific">Roseofilum casamattae BLCC-M143</name>
    <dbReference type="NCBI Taxonomy" id="3022442"/>
    <lineage>
        <taxon>Bacteria</taxon>
        <taxon>Bacillati</taxon>
        <taxon>Cyanobacteriota</taxon>
        <taxon>Cyanophyceae</taxon>
        <taxon>Desertifilales</taxon>
        <taxon>Desertifilaceae</taxon>
        <taxon>Roseofilum</taxon>
        <taxon>Roseofilum casamattae</taxon>
    </lineage>
</organism>
<evidence type="ECO:0000256" key="2">
    <source>
        <dbReference type="ARBA" id="ARBA00022991"/>
    </source>
</evidence>
<protein>
    <submittedName>
        <fullName evidence="4">Phycobilisome protein</fullName>
    </submittedName>
</protein>
<dbReference type="Pfam" id="PF00502">
    <property type="entry name" value="Phycobilisome"/>
    <property type="match status" value="1"/>
</dbReference>
<evidence type="ECO:0000256" key="3">
    <source>
        <dbReference type="ARBA" id="ARBA00023307"/>
    </source>
</evidence>
<dbReference type="Proteomes" id="UP001232992">
    <property type="component" value="Unassembled WGS sequence"/>
</dbReference>
<dbReference type="EMBL" id="JAQOSQ010000009">
    <property type="protein sequence ID" value="MDJ1183734.1"/>
    <property type="molecule type" value="Genomic_DNA"/>
</dbReference>
<name>A0ABT7BX21_9CYAN</name>
<dbReference type="InterPro" id="IPR038719">
    <property type="entry name" value="Phycobilisome_asu/bsu_sf"/>
</dbReference>
<evidence type="ECO:0000313" key="5">
    <source>
        <dbReference type="Proteomes" id="UP001232992"/>
    </source>
</evidence>
<comment type="similarity">
    <text evidence="1">Belongs to the phycobiliprotein family.</text>
</comment>